<feature type="chain" id="PRO_5039027403" evidence="2">
    <location>
        <begin position="26"/>
        <end position="622"/>
    </location>
</feature>
<dbReference type="Pfam" id="PF14262">
    <property type="entry name" value="Cthe_2159"/>
    <property type="match status" value="1"/>
</dbReference>
<feature type="compositionally biased region" description="Low complexity" evidence="1">
    <location>
        <begin position="606"/>
        <end position="622"/>
    </location>
</feature>
<name>A0A2A9EFS1_9MICO</name>
<protein>
    <submittedName>
        <fullName evidence="3">Uncharacterized protein DUF4353</fullName>
    </submittedName>
</protein>
<reference evidence="3 4" key="1">
    <citation type="submission" date="2017-10" db="EMBL/GenBank/DDBJ databases">
        <title>Sequencing the genomes of 1000 actinobacteria strains.</title>
        <authorList>
            <person name="Klenk H.-P."/>
        </authorList>
    </citation>
    <scope>NUCLEOTIDE SEQUENCE [LARGE SCALE GENOMIC DNA]</scope>
    <source>
        <strain evidence="3 4">DSM 21574</strain>
    </source>
</reference>
<dbReference type="OrthoDB" id="9812829at2"/>
<accession>A0A2A9EFS1</accession>
<dbReference type="InterPro" id="IPR025584">
    <property type="entry name" value="Cthe_2159"/>
</dbReference>
<evidence type="ECO:0000256" key="2">
    <source>
        <dbReference type="SAM" id="SignalP"/>
    </source>
</evidence>
<keyword evidence="2" id="KW-0732">Signal</keyword>
<evidence type="ECO:0000313" key="4">
    <source>
        <dbReference type="Proteomes" id="UP000221394"/>
    </source>
</evidence>
<dbReference type="AlphaFoldDB" id="A0A2A9EFS1"/>
<dbReference type="Proteomes" id="UP000221394">
    <property type="component" value="Unassembled WGS sequence"/>
</dbReference>
<feature type="compositionally biased region" description="Gly residues" evidence="1">
    <location>
        <begin position="581"/>
        <end position="595"/>
    </location>
</feature>
<keyword evidence="4" id="KW-1185">Reference proteome</keyword>
<dbReference type="EMBL" id="PDJH01000001">
    <property type="protein sequence ID" value="PFG37663.1"/>
    <property type="molecule type" value="Genomic_DNA"/>
</dbReference>
<evidence type="ECO:0000256" key="1">
    <source>
        <dbReference type="SAM" id="MobiDB-lite"/>
    </source>
</evidence>
<dbReference type="RefSeq" id="WP_098458680.1">
    <property type="nucleotide sequence ID" value="NZ_PDJH01000001.1"/>
</dbReference>
<feature type="signal peptide" evidence="2">
    <location>
        <begin position="1"/>
        <end position="25"/>
    </location>
</feature>
<comment type="caution">
    <text evidence="3">The sequence shown here is derived from an EMBL/GenBank/DDBJ whole genome shotgun (WGS) entry which is preliminary data.</text>
</comment>
<organism evidence="3 4">
    <name type="scientific">Flavimobilis soli</name>
    <dbReference type="NCBI Taxonomy" id="442709"/>
    <lineage>
        <taxon>Bacteria</taxon>
        <taxon>Bacillati</taxon>
        <taxon>Actinomycetota</taxon>
        <taxon>Actinomycetes</taxon>
        <taxon>Micrococcales</taxon>
        <taxon>Jonesiaceae</taxon>
        <taxon>Flavimobilis</taxon>
    </lineage>
</organism>
<evidence type="ECO:0000313" key="3">
    <source>
        <dbReference type="EMBL" id="PFG37663.1"/>
    </source>
</evidence>
<feature type="region of interest" description="Disordered" evidence="1">
    <location>
        <begin position="577"/>
        <end position="622"/>
    </location>
</feature>
<dbReference type="PROSITE" id="PS51257">
    <property type="entry name" value="PROKAR_LIPOPROTEIN"/>
    <property type="match status" value="1"/>
</dbReference>
<proteinExistence type="predicted"/>
<sequence length="622" mass="60598">MRTITRSLARLLVLGGLVAGCSAGANDDSASPAQTVVVTQTVQEALAANLQAHESETEWDTATEVMIDLADGATSTSGTGGVVDGDTVTITQPGTYRLSGTLSDGQVVVRSTVEGTVRLVLDGADITSSTTAPIAIEEATDAVVVLAENSTNSLADTARTVADDSDEPDGALFSRADLTLTGTGSLSVTGVVNDGIAANDGLVIESGTLEVNAVDDGIRGKDYLVVTGGNVTVTAGGDGLKSDEDEDATAGYVAVLDGTVTIDAGADGLDAATDVLVGGGVLDITTGGGAEMPLAADVSAKGLKANVAVVVGGGTTVVDAADDAVHSDGAITFTDGELSLASGDDGVHAEESLVVAGGSLTVVDSYEALEAVSITVSGGDVSLVATDDGINAAGGEPTTTDLPKEPAQETSGQYSVTVTGGTVTIDAGGDGLDSNGTVDMSGGTVVVSGPTDNGNGPLDAQGAFTIDGGVLFAAGSSGMAVAPETDSPQASILATFDQQPAGSVVAVTTADGQVVASFESTKEFSSVVLSSSEIVAGETYEVHVGGSVAGTATASLYDDGDLTGTTVVATVTGGEYAASGMSGGDMPGRPGGPGGDVREPMPAPADGPDGTAEGTDADAASA</sequence>
<feature type="region of interest" description="Disordered" evidence="1">
    <location>
        <begin position="392"/>
        <end position="411"/>
    </location>
</feature>
<gene>
    <name evidence="3" type="ORF">ATL41_2431</name>
</gene>